<dbReference type="SUPFAM" id="SSF53335">
    <property type="entry name" value="S-adenosyl-L-methionine-dependent methyltransferases"/>
    <property type="match status" value="1"/>
</dbReference>
<feature type="domain" description="Methyltransferase" evidence="3">
    <location>
        <begin position="120"/>
        <end position="226"/>
    </location>
</feature>
<evidence type="ECO:0000313" key="5">
    <source>
        <dbReference type="Proteomes" id="UP000060778"/>
    </source>
</evidence>
<dbReference type="STRING" id="940295.EYM_05125"/>
<dbReference type="RefSeq" id="WP_075049952.1">
    <property type="nucleotide sequence ID" value="NZ_CP006867.1"/>
</dbReference>
<dbReference type="EMBL" id="CP006867">
    <property type="protein sequence ID" value="ALU11825.1"/>
    <property type="molecule type" value="Genomic_DNA"/>
</dbReference>
<reference evidence="4 5" key="1">
    <citation type="submission" date="2013-11" db="EMBL/GenBank/DDBJ databases">
        <title>Comparative genomics of Ignicoccus.</title>
        <authorList>
            <person name="Podar M."/>
        </authorList>
    </citation>
    <scope>NUCLEOTIDE SEQUENCE [LARGE SCALE GENOMIC DNA]</scope>
    <source>
        <strain evidence="4 5">DSM 13165</strain>
    </source>
</reference>
<evidence type="ECO:0000259" key="3">
    <source>
        <dbReference type="Pfam" id="PF13847"/>
    </source>
</evidence>
<name>A0A0U2WLM9_9CREN</name>
<dbReference type="Gene3D" id="3.40.50.150">
    <property type="entry name" value="Vaccinia Virus protein VP39"/>
    <property type="match status" value="1"/>
</dbReference>
<dbReference type="GO" id="GO:0008168">
    <property type="term" value="F:methyltransferase activity"/>
    <property type="evidence" value="ECO:0007669"/>
    <property type="project" value="UniProtKB-KW"/>
</dbReference>
<organism evidence="4 5">
    <name type="scientific">Ignicoccus islandicus DSM 13165</name>
    <dbReference type="NCBI Taxonomy" id="940295"/>
    <lineage>
        <taxon>Archaea</taxon>
        <taxon>Thermoproteota</taxon>
        <taxon>Thermoprotei</taxon>
        <taxon>Desulfurococcales</taxon>
        <taxon>Desulfurococcaceae</taxon>
        <taxon>Ignicoccus</taxon>
    </lineage>
</organism>
<accession>A0A0U2WLM9</accession>
<keyword evidence="2" id="KW-0949">S-adenosyl-L-methionine</keyword>
<keyword evidence="5" id="KW-1185">Reference proteome</keyword>
<protein>
    <recommendedName>
        <fullName evidence="3">Methyltransferase domain-containing protein</fullName>
    </recommendedName>
</protein>
<proteinExistence type="predicted"/>
<evidence type="ECO:0000256" key="1">
    <source>
        <dbReference type="ARBA" id="ARBA00022603"/>
    </source>
</evidence>
<dbReference type="Proteomes" id="UP000060778">
    <property type="component" value="Chromosome"/>
</dbReference>
<dbReference type="CDD" id="cd02440">
    <property type="entry name" value="AdoMet_MTases"/>
    <property type="match status" value="1"/>
</dbReference>
<dbReference type="GO" id="GO:0032259">
    <property type="term" value="P:methylation"/>
    <property type="evidence" value="ECO:0007669"/>
    <property type="project" value="UniProtKB-KW"/>
</dbReference>
<keyword evidence="1" id="KW-0808">Transferase</keyword>
<sequence>MKVRFRWKGYPVVSKEWIESLGSGSIDENGTKVSVEVRGENVEVNGTRFRLSDLKEGKLYAVTEEGLVPLEIRTTHYFKLKPLEKPGHPTLEIDGIHMHQVKNVDPWRDTLLKVAPLKIRPGMKVLDTCMGLGYTAIASLLRGAEVVTIELNEEVIELAQWNPWSKELEGATVLKGDAFELINEFEDESFDRVIHDPPVITMAGELYSRKFYAQLYRVMKEGGVLFHYTGNFGRSRGVDLARGVAKRLTEVGFKVRRYKEALGVIAIKT</sequence>
<dbReference type="InterPro" id="IPR029063">
    <property type="entry name" value="SAM-dependent_MTases_sf"/>
</dbReference>
<evidence type="ECO:0000313" key="4">
    <source>
        <dbReference type="EMBL" id="ALU11825.1"/>
    </source>
</evidence>
<dbReference type="Pfam" id="PF13847">
    <property type="entry name" value="Methyltransf_31"/>
    <property type="match status" value="1"/>
</dbReference>
<dbReference type="KEGG" id="iis:EYM_05125"/>
<gene>
    <name evidence="4" type="ORF">EYM_05125</name>
</gene>
<dbReference type="InterPro" id="IPR025714">
    <property type="entry name" value="Methyltranfer_dom"/>
</dbReference>
<dbReference type="GeneID" id="43131612"/>
<dbReference type="AlphaFoldDB" id="A0A0U2WLM9"/>
<keyword evidence="1" id="KW-0489">Methyltransferase</keyword>
<evidence type="ECO:0000256" key="2">
    <source>
        <dbReference type="ARBA" id="ARBA00022691"/>
    </source>
</evidence>